<accession>A0A976N226</accession>
<feature type="region of interest" description="Disordered" evidence="1">
    <location>
        <begin position="126"/>
        <end position="187"/>
    </location>
</feature>
<evidence type="ECO:0000313" key="2">
    <source>
        <dbReference type="EMBL" id="UPW41626.1"/>
    </source>
</evidence>
<protein>
    <submittedName>
        <fullName evidence="2">Uncharacterized protein</fullName>
    </submittedName>
</protein>
<reference evidence="2" key="1">
    <citation type="submission" date="2022-02" db="EMBL/GenBank/DDBJ databases">
        <title>Towards deciphering the DNA virus diversity associated with rodent species in the families Cricetidae and Heteromyidae.</title>
        <authorList>
            <person name="Lund M."/>
            <person name="Larsen B.B."/>
            <person name="Gryseels S."/>
            <person name="Kraberger S."/>
            <person name="Rowsey D.M."/>
            <person name="Steger L."/>
            <person name="Yule K.M."/>
            <person name="Upham N.S."/>
            <person name="Worobey M."/>
            <person name="Van Doorslaer K."/>
            <person name="Varsani A."/>
        </authorList>
    </citation>
    <scope>NUCLEOTIDE SEQUENCE</scope>
    <source>
        <strain evidence="2">NeonRodF8_37</strain>
    </source>
</reference>
<proteinExistence type="predicted"/>
<name>A0A976N226_9VIRU</name>
<feature type="compositionally biased region" description="Low complexity" evidence="1">
    <location>
        <begin position="142"/>
        <end position="152"/>
    </location>
</feature>
<organism evidence="2">
    <name type="scientific">Peromfec virus RodF8_37</name>
    <dbReference type="NCBI Taxonomy" id="2929372"/>
    <lineage>
        <taxon>Viruses</taxon>
        <taxon>Monodnaviria</taxon>
        <taxon>Sangervirae</taxon>
        <taxon>Phixviricota</taxon>
        <taxon>Malgrandaviricetes</taxon>
        <taxon>Petitvirales</taxon>
        <taxon>Microviridae</taxon>
    </lineage>
</organism>
<feature type="compositionally biased region" description="Basic and acidic residues" evidence="1">
    <location>
        <begin position="165"/>
        <end position="176"/>
    </location>
</feature>
<dbReference type="EMBL" id="OM869639">
    <property type="protein sequence ID" value="UPW41626.1"/>
    <property type="molecule type" value="Genomic_DNA"/>
</dbReference>
<sequence>MTKNELELFTKISEALDRLNTVLEFPAIVEHKNFRVSHHSKGLDSVEMDYTPTRLSSKPIKTQAQALEDILYRSGQMARDSWEALKGFEYDNDVSDNEDAAFRDSEICEEFEQSSLASYFSPQKQHALTASGNGGNVPPPGSGNVATSDAPAPADPPETNAGTSRKSEQELRDGGSDRAIVGVGRGE</sequence>
<evidence type="ECO:0000256" key="1">
    <source>
        <dbReference type="SAM" id="MobiDB-lite"/>
    </source>
</evidence>